<organism evidence="1 2">
    <name type="scientific">Marivirga lumbricoides</name>
    <dbReference type="NCBI Taxonomy" id="1046115"/>
    <lineage>
        <taxon>Bacteria</taxon>
        <taxon>Pseudomonadati</taxon>
        <taxon>Bacteroidota</taxon>
        <taxon>Cytophagia</taxon>
        <taxon>Cytophagales</taxon>
        <taxon>Marivirgaceae</taxon>
        <taxon>Marivirga</taxon>
    </lineage>
</organism>
<dbReference type="Proteomes" id="UP000636010">
    <property type="component" value="Unassembled WGS sequence"/>
</dbReference>
<proteinExistence type="predicted"/>
<dbReference type="RefSeq" id="WP_188460314.1">
    <property type="nucleotide sequence ID" value="NZ_BAABHU010000002.1"/>
</dbReference>
<gene>
    <name evidence="1" type="ORF">GCM10011506_05820</name>
</gene>
<dbReference type="InterPro" id="IPR032580">
    <property type="entry name" value="SatD"/>
</dbReference>
<evidence type="ECO:0000313" key="1">
    <source>
        <dbReference type="EMBL" id="GGC23347.1"/>
    </source>
</evidence>
<dbReference type="EMBL" id="BMEC01000002">
    <property type="protein sequence ID" value="GGC23347.1"/>
    <property type="molecule type" value="Genomic_DNA"/>
</dbReference>
<protein>
    <recommendedName>
        <fullName evidence="3">SatD family (SatD)</fullName>
    </recommendedName>
</protein>
<evidence type="ECO:0000313" key="2">
    <source>
        <dbReference type="Proteomes" id="UP000636010"/>
    </source>
</evidence>
<accession>A0ABQ1LIW0</accession>
<dbReference type="Gene3D" id="1.10.10.60">
    <property type="entry name" value="Homeodomain-like"/>
    <property type="match status" value="1"/>
</dbReference>
<evidence type="ECO:0008006" key="3">
    <source>
        <dbReference type="Google" id="ProtNLM"/>
    </source>
</evidence>
<comment type="caution">
    <text evidence="1">The sequence shown here is derived from an EMBL/GenBank/DDBJ whole genome shotgun (WGS) entry which is preliminary data.</text>
</comment>
<dbReference type="SUPFAM" id="SSF88659">
    <property type="entry name" value="Sigma3 and sigma4 domains of RNA polymerase sigma factors"/>
    <property type="match status" value="1"/>
</dbReference>
<keyword evidence="2" id="KW-1185">Reference proteome</keyword>
<name>A0ABQ1LIW0_9BACT</name>
<reference evidence="2" key="1">
    <citation type="journal article" date="2019" name="Int. J. Syst. Evol. Microbiol.">
        <title>The Global Catalogue of Microorganisms (GCM) 10K type strain sequencing project: providing services to taxonomists for standard genome sequencing and annotation.</title>
        <authorList>
            <consortium name="The Broad Institute Genomics Platform"/>
            <consortium name="The Broad Institute Genome Sequencing Center for Infectious Disease"/>
            <person name="Wu L."/>
            <person name="Ma J."/>
        </authorList>
    </citation>
    <scope>NUCLEOTIDE SEQUENCE [LARGE SCALE GENOMIC DNA]</scope>
    <source>
        <strain evidence="2">CGMCC 1.10832</strain>
    </source>
</reference>
<dbReference type="InterPro" id="IPR013324">
    <property type="entry name" value="RNA_pol_sigma_r3/r4-like"/>
</dbReference>
<dbReference type="Pfam" id="PF16264">
    <property type="entry name" value="SatD"/>
    <property type="match status" value="1"/>
</dbReference>
<sequence>MEAVITGDIINSSSVENRDALLKRLKQEFSQFERNSSNSFSLYRGDAFQGICNALEAFNIYLKIKSLLIFEKSDVRIAIGIGPIEYMKKNLAESDGTAFRLSGRTLDSLKPANKKFMIKTVSDETNKELELSCSMLDVILSNWTVKSTEVIYYILEGKTQSEIAELLNISQSAVHQRLQTANWPVIELFMKRYEEIVNQF</sequence>